<feature type="transmembrane region" description="Helical" evidence="7">
    <location>
        <begin position="311"/>
        <end position="333"/>
    </location>
</feature>
<feature type="transmembrane region" description="Helical" evidence="7">
    <location>
        <begin position="345"/>
        <end position="368"/>
    </location>
</feature>
<keyword evidence="2" id="KW-0813">Transport</keyword>
<accession>A0A511RMM1</accession>
<evidence type="ECO:0000256" key="7">
    <source>
        <dbReference type="SAM" id="Phobius"/>
    </source>
</evidence>
<dbReference type="RefSeq" id="WP_147149036.1">
    <property type="nucleotide sequence ID" value="NZ_BJXN01000026.1"/>
</dbReference>
<keyword evidence="5 7" id="KW-1133">Transmembrane helix</keyword>
<feature type="transmembrane region" description="Helical" evidence="7">
    <location>
        <begin position="42"/>
        <end position="63"/>
    </location>
</feature>
<evidence type="ECO:0000256" key="4">
    <source>
        <dbReference type="ARBA" id="ARBA00022692"/>
    </source>
</evidence>
<feature type="transmembrane region" description="Helical" evidence="7">
    <location>
        <begin position="149"/>
        <end position="182"/>
    </location>
</feature>
<name>A0A511RMM1_9DEIN</name>
<evidence type="ECO:0000313" key="10">
    <source>
        <dbReference type="Proteomes" id="UP000321827"/>
    </source>
</evidence>
<dbReference type="Proteomes" id="UP000321827">
    <property type="component" value="Unassembled WGS sequence"/>
</dbReference>
<protein>
    <submittedName>
        <fullName evidence="9">MFS transporter</fullName>
    </submittedName>
</protein>
<dbReference type="OrthoDB" id="7055052at2"/>
<gene>
    <name evidence="9" type="ORF">ODE01S_23180</name>
</gene>
<dbReference type="PANTHER" id="PTHR23513:SF6">
    <property type="entry name" value="MAJOR FACILITATOR SUPERFAMILY ASSOCIATED DOMAIN-CONTAINING PROTEIN"/>
    <property type="match status" value="1"/>
</dbReference>
<reference evidence="9 10" key="1">
    <citation type="submission" date="2019-07" db="EMBL/GenBank/DDBJ databases">
        <title>Whole genome shotgun sequence of Oceanithermus desulfurans NBRC 100063.</title>
        <authorList>
            <person name="Hosoyama A."/>
            <person name="Uohara A."/>
            <person name="Ohji S."/>
            <person name="Ichikawa N."/>
        </authorList>
    </citation>
    <scope>NUCLEOTIDE SEQUENCE [LARGE SCALE GENOMIC DNA]</scope>
    <source>
        <strain evidence="9 10">NBRC 100063</strain>
    </source>
</reference>
<evidence type="ECO:0000256" key="6">
    <source>
        <dbReference type="ARBA" id="ARBA00023136"/>
    </source>
</evidence>
<dbReference type="CDD" id="cd06173">
    <property type="entry name" value="MFS_MefA_like"/>
    <property type="match status" value="1"/>
</dbReference>
<dbReference type="Pfam" id="PF05977">
    <property type="entry name" value="MFS_3"/>
    <property type="match status" value="1"/>
</dbReference>
<dbReference type="PROSITE" id="PS50850">
    <property type="entry name" value="MFS"/>
    <property type="match status" value="1"/>
</dbReference>
<evidence type="ECO:0000256" key="2">
    <source>
        <dbReference type="ARBA" id="ARBA00022448"/>
    </source>
</evidence>
<dbReference type="PANTHER" id="PTHR23513">
    <property type="entry name" value="INTEGRAL MEMBRANE EFFLUX PROTEIN-RELATED"/>
    <property type="match status" value="1"/>
</dbReference>
<keyword evidence="3" id="KW-1003">Cell membrane</keyword>
<feature type="transmembrane region" description="Helical" evidence="7">
    <location>
        <begin position="218"/>
        <end position="236"/>
    </location>
</feature>
<organism evidence="9 10">
    <name type="scientific">Oceanithermus desulfurans NBRC 100063</name>
    <dbReference type="NCBI Taxonomy" id="1227550"/>
    <lineage>
        <taxon>Bacteria</taxon>
        <taxon>Thermotogati</taxon>
        <taxon>Deinococcota</taxon>
        <taxon>Deinococci</taxon>
        <taxon>Thermales</taxon>
        <taxon>Thermaceae</taxon>
        <taxon>Oceanithermus</taxon>
    </lineage>
</organism>
<dbReference type="InterPro" id="IPR036259">
    <property type="entry name" value="MFS_trans_sf"/>
</dbReference>
<comment type="subcellular location">
    <subcellularLocation>
        <location evidence="1">Cell membrane</location>
        <topology evidence="1">Multi-pass membrane protein</topology>
    </subcellularLocation>
</comment>
<keyword evidence="4 7" id="KW-0812">Transmembrane</keyword>
<comment type="caution">
    <text evidence="9">The sequence shown here is derived from an EMBL/GenBank/DDBJ whole genome shotgun (WGS) entry which is preliminary data.</text>
</comment>
<evidence type="ECO:0000256" key="5">
    <source>
        <dbReference type="ARBA" id="ARBA00022989"/>
    </source>
</evidence>
<feature type="transmembrane region" description="Helical" evidence="7">
    <location>
        <begin position="256"/>
        <end position="279"/>
    </location>
</feature>
<evidence type="ECO:0000259" key="8">
    <source>
        <dbReference type="PROSITE" id="PS50850"/>
    </source>
</evidence>
<dbReference type="AlphaFoldDB" id="A0A511RMM1"/>
<proteinExistence type="predicted"/>
<dbReference type="InterPro" id="IPR020846">
    <property type="entry name" value="MFS_dom"/>
</dbReference>
<feature type="transmembrane region" description="Helical" evidence="7">
    <location>
        <begin position="374"/>
        <end position="393"/>
    </location>
</feature>
<dbReference type="InterPro" id="IPR010290">
    <property type="entry name" value="TM_effector"/>
</dbReference>
<dbReference type="GO" id="GO:0005886">
    <property type="term" value="C:plasma membrane"/>
    <property type="evidence" value="ECO:0007669"/>
    <property type="project" value="UniProtKB-SubCell"/>
</dbReference>
<dbReference type="GO" id="GO:0022857">
    <property type="term" value="F:transmembrane transporter activity"/>
    <property type="evidence" value="ECO:0007669"/>
    <property type="project" value="InterPro"/>
</dbReference>
<dbReference type="EMBL" id="BJXN01000026">
    <property type="protein sequence ID" value="GEM90884.1"/>
    <property type="molecule type" value="Genomic_DNA"/>
</dbReference>
<dbReference type="Gene3D" id="1.20.1250.20">
    <property type="entry name" value="MFS general substrate transporter like domains"/>
    <property type="match status" value="1"/>
</dbReference>
<keyword evidence="6 7" id="KW-0472">Membrane</keyword>
<feature type="transmembrane region" description="Helical" evidence="7">
    <location>
        <begin position="286"/>
        <end position="305"/>
    </location>
</feature>
<dbReference type="SUPFAM" id="SSF103473">
    <property type="entry name" value="MFS general substrate transporter"/>
    <property type="match status" value="1"/>
</dbReference>
<evidence type="ECO:0000256" key="3">
    <source>
        <dbReference type="ARBA" id="ARBA00022475"/>
    </source>
</evidence>
<evidence type="ECO:0000313" key="9">
    <source>
        <dbReference type="EMBL" id="GEM90884.1"/>
    </source>
</evidence>
<evidence type="ECO:0000256" key="1">
    <source>
        <dbReference type="ARBA" id="ARBA00004651"/>
    </source>
</evidence>
<sequence>MLKVLQNPDFARLFISNFISEVGSQIYRVAIPVWAYTQTDSALTAAMVIAAQFFAKMVVGPLLSPLPDLYDRRQLMFWSEALSAVAVALLPLFFMESVAGWVLVALLLGVLQSIGDPAVNTVVPELVGEEDLDAANSLIELPRRSLEMIFMGIAGVLVGLLGAYTAFWIDAVSFALSALVLLSLRPLPAPGDGMGKSGYWGMVAGGLRYVLSNPVTRYVIGVLAPAAMFGAIDATVPPVLATQVFAGGDDKLGSMYYGFMEAFFATGAVLGLLAVTTVTKRFSRPLAFLGGLAVFGVAELLIGVFEFWWPVLVFQAVMGFANQIFIVPARSLIQLGVEPRFLGRVMAAWGAVMGGAALVGMMLGGFLAQFFGPQAAFIIGGGGVLAAALFGLVRGVPKV</sequence>
<feature type="domain" description="Major facilitator superfamily (MFS) profile" evidence="8">
    <location>
        <begin position="214"/>
        <end position="399"/>
    </location>
</feature>